<dbReference type="InterPro" id="IPR020052">
    <property type="entry name" value="Ribosomal_eL31_CS"/>
</dbReference>
<dbReference type="STRING" id="74969.FAD_0077"/>
<evidence type="ECO:0000256" key="4">
    <source>
        <dbReference type="ARBA" id="ARBA00035230"/>
    </source>
</evidence>
<dbReference type="PROSITE" id="PS01144">
    <property type="entry name" value="RIBOSOMAL_L31E"/>
    <property type="match status" value="1"/>
</dbReference>
<dbReference type="GO" id="GO:1990904">
    <property type="term" value="C:ribonucleoprotein complex"/>
    <property type="evidence" value="ECO:0007669"/>
    <property type="project" value="UniProtKB-KW"/>
</dbReference>
<evidence type="ECO:0000313" key="8">
    <source>
        <dbReference type="Proteomes" id="UP000192050"/>
    </source>
</evidence>
<reference evidence="6 8" key="1">
    <citation type="submission" date="2011-10" db="EMBL/GenBank/DDBJ databases">
        <title>Metabolic and evolutionary patterns in the extreme acidophile Ferroplasma acidiphilum.</title>
        <authorList>
            <person name="Golyshina O.V."/>
            <person name="Kozyavkin S.A."/>
            <person name="Tatusov R.L."/>
            <person name="Slesarev A.I."/>
            <person name="Golyshin P.N."/>
        </authorList>
    </citation>
    <scope>NUCLEOTIDE SEQUENCE [LARGE SCALE GENOMIC DNA]</scope>
    <source>
        <strain evidence="6">Berkeley</strain>
        <strain evidence="8">Y</strain>
    </source>
</reference>
<dbReference type="Pfam" id="PF01198">
    <property type="entry name" value="Ribosomal_L31e"/>
    <property type="match status" value="1"/>
</dbReference>
<comment type="similarity">
    <text evidence="1 5">Belongs to the eukaryotic ribosomal protein eL31 family.</text>
</comment>
<evidence type="ECO:0000313" key="9">
    <source>
        <dbReference type="Proteomes" id="UP000546917"/>
    </source>
</evidence>
<evidence type="ECO:0000313" key="6">
    <source>
        <dbReference type="EMBL" id="ARD84010.1"/>
    </source>
</evidence>
<organism evidence="6 8">
    <name type="scientific">Ferroplasma acidiphilum</name>
    <dbReference type="NCBI Taxonomy" id="74969"/>
    <lineage>
        <taxon>Archaea</taxon>
        <taxon>Methanobacteriati</taxon>
        <taxon>Thermoplasmatota</taxon>
        <taxon>Thermoplasmata</taxon>
        <taxon>Thermoplasmatales</taxon>
        <taxon>Ferroplasmaceae</taxon>
        <taxon>Ferroplasma</taxon>
    </lineage>
</organism>
<dbReference type="SMART" id="SM01380">
    <property type="entry name" value="Ribosomal_L31e"/>
    <property type="match status" value="1"/>
</dbReference>
<dbReference type="AlphaFoldDB" id="A0A1V0N1I3"/>
<dbReference type="OrthoDB" id="10127at2157"/>
<proteinExistence type="inferred from homology"/>
<dbReference type="Proteomes" id="UP000192050">
    <property type="component" value="Chromosome"/>
</dbReference>
<dbReference type="Gene3D" id="3.10.440.10">
    <property type="match status" value="1"/>
</dbReference>
<gene>
    <name evidence="5" type="primary">rpl31e</name>
    <name evidence="6" type="ORF">FAD_0077</name>
    <name evidence="7" type="ORF">HLB00_07320</name>
</gene>
<dbReference type="GeneID" id="31675589"/>
<dbReference type="InterPro" id="IPR023621">
    <property type="entry name" value="Ribosomal_eL31_dom_sf"/>
</dbReference>
<sequence length="90" mass="10276">MAENNELSTEELITVSLRGARSSSRRRRADTAIGIIKEAVSRYTKSEAEKIWIDNKVNELIWDRGREHIPTKISLKIIKLEDGTTEIILP</sequence>
<evidence type="ECO:0000256" key="3">
    <source>
        <dbReference type="ARBA" id="ARBA00023274"/>
    </source>
</evidence>
<evidence type="ECO:0000256" key="1">
    <source>
        <dbReference type="ARBA" id="ARBA00010808"/>
    </source>
</evidence>
<dbReference type="NCBIfam" id="NF002258">
    <property type="entry name" value="PRK01192.1-1"/>
    <property type="match status" value="1"/>
</dbReference>
<keyword evidence="2 5" id="KW-0689">Ribosomal protein</keyword>
<dbReference type="GO" id="GO:0006412">
    <property type="term" value="P:translation"/>
    <property type="evidence" value="ECO:0007669"/>
    <property type="project" value="UniProtKB-UniRule"/>
</dbReference>
<dbReference type="InterPro" id="IPR000054">
    <property type="entry name" value="Ribosomal_eL31"/>
</dbReference>
<name>A0A1V0N1I3_9ARCH</name>
<dbReference type="GO" id="GO:0005840">
    <property type="term" value="C:ribosome"/>
    <property type="evidence" value="ECO:0007669"/>
    <property type="project" value="UniProtKB-KW"/>
</dbReference>
<protein>
    <recommendedName>
        <fullName evidence="4 5">Large ribosomal subunit protein eL31</fullName>
    </recommendedName>
</protein>
<dbReference type="Proteomes" id="UP000546917">
    <property type="component" value="Unassembled WGS sequence"/>
</dbReference>
<keyword evidence="8" id="KW-1185">Reference proteome</keyword>
<accession>A0A1V0N1I3</accession>
<dbReference type="EMBL" id="JABGBP010000270">
    <property type="protein sequence ID" value="NOL60636.1"/>
    <property type="molecule type" value="Genomic_DNA"/>
</dbReference>
<dbReference type="SUPFAM" id="SSF54575">
    <property type="entry name" value="Ribosomal protein L31e"/>
    <property type="match status" value="1"/>
</dbReference>
<dbReference type="HAMAP" id="MF_00410">
    <property type="entry name" value="Ribosomal_eL31"/>
    <property type="match status" value="1"/>
</dbReference>
<dbReference type="EMBL" id="CP015363">
    <property type="protein sequence ID" value="ARD84010.1"/>
    <property type="molecule type" value="Genomic_DNA"/>
</dbReference>
<dbReference type="GO" id="GO:0003735">
    <property type="term" value="F:structural constituent of ribosome"/>
    <property type="evidence" value="ECO:0007669"/>
    <property type="project" value="InterPro"/>
</dbReference>
<evidence type="ECO:0000313" key="7">
    <source>
        <dbReference type="EMBL" id="NOL60636.1"/>
    </source>
</evidence>
<evidence type="ECO:0000256" key="2">
    <source>
        <dbReference type="ARBA" id="ARBA00022980"/>
    </source>
</evidence>
<evidence type="ECO:0000256" key="5">
    <source>
        <dbReference type="HAMAP-Rule" id="MF_00410"/>
    </source>
</evidence>
<keyword evidence="3 5" id="KW-0687">Ribonucleoprotein</keyword>
<dbReference type="RefSeq" id="WP_081141295.1">
    <property type="nucleotide sequence ID" value="NZ_CP015363.1"/>
</dbReference>
<reference evidence="7 9" key="2">
    <citation type="submission" date="2020-05" db="EMBL/GenBank/DDBJ databases">
        <authorList>
            <person name="Zhang R."/>
        </authorList>
    </citation>
    <scope>NUCLEOTIDE SEQUENCE [LARGE SCALE GENOMIC DNA]</scope>
    <source>
        <strain evidence="7 9">DSM 28986</strain>
    </source>
</reference>
<dbReference type="KEGG" id="fai:FAD_0077"/>